<evidence type="ECO:0000313" key="2">
    <source>
        <dbReference type="Proteomes" id="UP001201812"/>
    </source>
</evidence>
<gene>
    <name evidence="1" type="ORF">DdX_05905</name>
</gene>
<comment type="caution">
    <text evidence="1">The sequence shown here is derived from an EMBL/GenBank/DDBJ whole genome shotgun (WGS) entry which is preliminary data.</text>
</comment>
<reference evidence="1" key="1">
    <citation type="submission" date="2022-01" db="EMBL/GenBank/DDBJ databases">
        <title>Genome Sequence Resource for Two Populations of Ditylenchus destructor, the Migratory Endoparasitic Phytonematode.</title>
        <authorList>
            <person name="Zhang H."/>
            <person name="Lin R."/>
            <person name="Xie B."/>
        </authorList>
    </citation>
    <scope>NUCLEOTIDE SEQUENCE</scope>
    <source>
        <strain evidence="1">BazhouSP</strain>
    </source>
</reference>
<evidence type="ECO:0000313" key="1">
    <source>
        <dbReference type="EMBL" id="KAI1718797.1"/>
    </source>
</evidence>
<dbReference type="AlphaFoldDB" id="A0AAD4R9G8"/>
<accession>A0AAD4R9G8</accession>
<sequence length="137" mass="14416">MGEIYLKRGQDESTGPTTHFPSLPASVIGRVTTAVPAGAGIVFQTTTLLNCLGGSLLFFNVTSRGHLRLADSLEEWTADCFDALLLRWILFSSLKTSSALSGSDHQKRTHDLVTTPKIGVCLSVGGASQGLSQPGGV</sequence>
<organism evidence="1 2">
    <name type="scientific">Ditylenchus destructor</name>
    <dbReference type="NCBI Taxonomy" id="166010"/>
    <lineage>
        <taxon>Eukaryota</taxon>
        <taxon>Metazoa</taxon>
        <taxon>Ecdysozoa</taxon>
        <taxon>Nematoda</taxon>
        <taxon>Chromadorea</taxon>
        <taxon>Rhabditida</taxon>
        <taxon>Tylenchina</taxon>
        <taxon>Tylenchomorpha</taxon>
        <taxon>Sphaerularioidea</taxon>
        <taxon>Anguinidae</taxon>
        <taxon>Anguininae</taxon>
        <taxon>Ditylenchus</taxon>
    </lineage>
</organism>
<dbReference type="Proteomes" id="UP001201812">
    <property type="component" value="Unassembled WGS sequence"/>
</dbReference>
<protein>
    <submittedName>
        <fullName evidence="1">Uncharacterized protein</fullName>
    </submittedName>
</protein>
<name>A0AAD4R9G8_9BILA</name>
<keyword evidence="2" id="KW-1185">Reference proteome</keyword>
<proteinExistence type="predicted"/>
<dbReference type="EMBL" id="JAKKPZ010000007">
    <property type="protein sequence ID" value="KAI1718797.1"/>
    <property type="molecule type" value="Genomic_DNA"/>
</dbReference>